<keyword evidence="5 9" id="KW-0479">Metal-binding</keyword>
<evidence type="ECO:0000256" key="8">
    <source>
        <dbReference type="ARBA" id="ARBA00023136"/>
    </source>
</evidence>
<feature type="binding site" evidence="9">
    <location>
        <position position="92"/>
    </location>
    <ligand>
        <name>Mg(2+)</name>
        <dbReference type="ChEBI" id="CHEBI:18420"/>
        <label>1</label>
    </ligand>
</feature>
<dbReference type="OrthoDB" id="9785695at2"/>
<dbReference type="InterPro" id="IPR020550">
    <property type="entry name" value="Inositol_monophosphatase_CS"/>
</dbReference>
<keyword evidence="7 9" id="KW-0460">Magnesium</keyword>
<evidence type="ECO:0000313" key="12">
    <source>
        <dbReference type="Proteomes" id="UP000232693"/>
    </source>
</evidence>
<feature type="binding site" evidence="10">
    <location>
        <position position="72"/>
    </location>
    <ligand>
        <name>Mg(2+)</name>
        <dbReference type="ChEBI" id="CHEBI:18420"/>
        <label>1</label>
        <note>catalytic</note>
    </ligand>
</feature>
<evidence type="ECO:0000256" key="3">
    <source>
        <dbReference type="ARBA" id="ARBA00022475"/>
    </source>
</evidence>
<comment type="catalytic activity">
    <reaction evidence="1 9">
        <text>adenosine 3',5'-bisphosphate + H2O = AMP + phosphate</text>
        <dbReference type="Rhea" id="RHEA:10040"/>
        <dbReference type="ChEBI" id="CHEBI:15377"/>
        <dbReference type="ChEBI" id="CHEBI:43474"/>
        <dbReference type="ChEBI" id="CHEBI:58343"/>
        <dbReference type="ChEBI" id="CHEBI:456215"/>
        <dbReference type="EC" id="3.1.3.7"/>
    </reaction>
</comment>
<sequence>MDTNNFLNQEFVNKINKIAIDAGNEIMAIYEKDFDIYEKMDESPLTEADLASHHHIINELAALKTGFPVLSEESADIDWKERQSWSTYWLIDPLDGTKEFIKKNGEFTVNIALIHQNKPVLGVVYAPAIDVLYFASEEIGAWKAEAGQTKQINVSDKAETPLRVVGSRSHQSDAMVGYLNQYPSYDMIPMGSSLKLCLVAEGKADLYPRLGPTSEWDTAAAHAVVNAAGGACVVFDLDKNTEQETLAYNAKESLLNPYFIVKGPEIIV</sequence>
<comment type="function">
    <text evidence="9">Converts adenosine-3',5'-bisphosphate (PAP) to AMP.</text>
</comment>
<feature type="binding site" evidence="10">
    <location>
        <position position="94"/>
    </location>
    <ligand>
        <name>Mg(2+)</name>
        <dbReference type="ChEBI" id="CHEBI:18420"/>
        <label>1</label>
        <note>catalytic</note>
    </ligand>
</feature>
<dbReference type="GO" id="GO:0005886">
    <property type="term" value="C:plasma membrane"/>
    <property type="evidence" value="ECO:0007669"/>
    <property type="project" value="UniProtKB-SubCell"/>
</dbReference>
<feature type="binding site" evidence="9">
    <location>
        <position position="95"/>
    </location>
    <ligand>
        <name>Mg(2+)</name>
        <dbReference type="ChEBI" id="CHEBI:18420"/>
        <label>2</label>
    </ligand>
</feature>
<dbReference type="PANTHER" id="PTHR43028">
    <property type="entry name" value="3'(2'),5'-BISPHOSPHATE NUCLEOTIDASE 1"/>
    <property type="match status" value="1"/>
</dbReference>
<comment type="cofactor">
    <cofactor evidence="9 10">
        <name>Mg(2+)</name>
        <dbReference type="ChEBI" id="CHEBI:18420"/>
    </cofactor>
</comment>
<keyword evidence="6 9" id="KW-0378">Hydrolase</keyword>
<dbReference type="KEGG" id="kpd:CW740_04210"/>
<dbReference type="RefSeq" id="WP_106646366.1">
    <property type="nucleotide sequence ID" value="NZ_BMGO01000002.1"/>
</dbReference>
<evidence type="ECO:0000256" key="2">
    <source>
        <dbReference type="ARBA" id="ARBA00005289"/>
    </source>
</evidence>
<name>A0A2K9B0P5_9GAMM</name>
<evidence type="ECO:0000256" key="5">
    <source>
        <dbReference type="ARBA" id="ARBA00022723"/>
    </source>
</evidence>
<evidence type="ECO:0000256" key="9">
    <source>
        <dbReference type="HAMAP-Rule" id="MF_02095"/>
    </source>
</evidence>
<gene>
    <name evidence="9 11" type="primary">cysQ</name>
    <name evidence="11" type="ORF">CW740_04210</name>
</gene>
<comment type="similarity">
    <text evidence="2 9">Belongs to the inositol monophosphatase superfamily. CysQ family.</text>
</comment>
<evidence type="ECO:0000256" key="7">
    <source>
        <dbReference type="ARBA" id="ARBA00022842"/>
    </source>
</evidence>
<organism evidence="11 12">
    <name type="scientific">Kangiella profundi</name>
    <dbReference type="NCBI Taxonomy" id="1561924"/>
    <lineage>
        <taxon>Bacteria</taxon>
        <taxon>Pseudomonadati</taxon>
        <taxon>Pseudomonadota</taxon>
        <taxon>Gammaproteobacteria</taxon>
        <taxon>Kangiellales</taxon>
        <taxon>Kangiellaceae</taxon>
        <taxon>Kangiella</taxon>
    </lineage>
</organism>
<dbReference type="GO" id="GO:0000287">
    <property type="term" value="F:magnesium ion binding"/>
    <property type="evidence" value="ECO:0007669"/>
    <property type="project" value="UniProtKB-UniRule"/>
</dbReference>
<dbReference type="Gene3D" id="3.30.540.10">
    <property type="entry name" value="Fructose-1,6-Bisphosphatase, subunit A, domain 1"/>
    <property type="match status" value="1"/>
</dbReference>
<dbReference type="Gene3D" id="3.40.190.80">
    <property type="match status" value="1"/>
</dbReference>
<evidence type="ECO:0000256" key="6">
    <source>
        <dbReference type="ARBA" id="ARBA00022801"/>
    </source>
</evidence>
<dbReference type="InterPro" id="IPR050725">
    <property type="entry name" value="CysQ/Inositol_MonoPase"/>
</dbReference>
<dbReference type="CDD" id="cd01638">
    <property type="entry name" value="CysQ"/>
    <property type="match status" value="1"/>
</dbReference>
<dbReference type="PANTHER" id="PTHR43028:SF5">
    <property type="entry name" value="3'(2'),5'-BISPHOSPHATE NUCLEOTIDASE 1"/>
    <property type="match status" value="1"/>
</dbReference>
<dbReference type="PROSITE" id="PS00629">
    <property type="entry name" value="IMP_1"/>
    <property type="match status" value="1"/>
</dbReference>
<dbReference type="Pfam" id="PF00459">
    <property type="entry name" value="Inositol_P"/>
    <property type="match status" value="1"/>
</dbReference>
<dbReference type="GO" id="GO:0046854">
    <property type="term" value="P:phosphatidylinositol phosphate biosynthetic process"/>
    <property type="evidence" value="ECO:0007669"/>
    <property type="project" value="InterPro"/>
</dbReference>
<keyword evidence="3 9" id="KW-1003">Cell membrane</keyword>
<dbReference type="SUPFAM" id="SSF56655">
    <property type="entry name" value="Carbohydrate phosphatase"/>
    <property type="match status" value="1"/>
</dbReference>
<feature type="binding site" evidence="10">
    <location>
        <position position="95"/>
    </location>
    <ligand>
        <name>Mg(2+)</name>
        <dbReference type="ChEBI" id="CHEBI:18420"/>
        <label>1</label>
        <note>catalytic</note>
    </ligand>
</feature>
<keyword evidence="12" id="KW-1185">Reference proteome</keyword>
<feature type="binding site" evidence="9">
    <location>
        <position position="217"/>
    </location>
    <ligand>
        <name>Mg(2+)</name>
        <dbReference type="ChEBI" id="CHEBI:18420"/>
        <label>2</label>
    </ligand>
</feature>
<dbReference type="GO" id="GO:0008441">
    <property type="term" value="F:3'(2'),5'-bisphosphate nucleotidase activity"/>
    <property type="evidence" value="ECO:0007669"/>
    <property type="project" value="UniProtKB-UniRule"/>
</dbReference>
<feature type="binding site" evidence="10">
    <location>
        <position position="92"/>
    </location>
    <ligand>
        <name>Mg(2+)</name>
        <dbReference type="ChEBI" id="CHEBI:18420"/>
        <label>1</label>
        <note>catalytic</note>
    </ligand>
</feature>
<feature type="binding site" evidence="9">
    <location>
        <position position="92"/>
    </location>
    <ligand>
        <name>Mg(2+)</name>
        <dbReference type="ChEBI" id="CHEBI:18420"/>
        <label>2</label>
    </ligand>
</feature>
<feature type="binding site" evidence="9">
    <location>
        <position position="217"/>
    </location>
    <ligand>
        <name>substrate</name>
    </ligand>
</feature>
<evidence type="ECO:0000256" key="1">
    <source>
        <dbReference type="ARBA" id="ARBA00001625"/>
    </source>
</evidence>
<dbReference type="NCBIfam" id="TIGR01331">
    <property type="entry name" value="bisphos_cysQ"/>
    <property type="match status" value="1"/>
</dbReference>
<dbReference type="GO" id="GO:0050427">
    <property type="term" value="P:3'-phosphoadenosine 5'-phosphosulfate metabolic process"/>
    <property type="evidence" value="ECO:0007669"/>
    <property type="project" value="TreeGrafter"/>
</dbReference>
<accession>A0A2K9B0P5</accession>
<feature type="binding site" evidence="9">
    <location>
        <position position="94"/>
    </location>
    <ligand>
        <name>Mg(2+)</name>
        <dbReference type="ChEBI" id="CHEBI:18420"/>
        <label>1</label>
    </ligand>
</feature>
<feature type="binding site" evidence="9">
    <location>
        <position position="72"/>
    </location>
    <ligand>
        <name>substrate</name>
    </ligand>
</feature>
<dbReference type="AlphaFoldDB" id="A0A2K9B0P5"/>
<dbReference type="InterPro" id="IPR006240">
    <property type="entry name" value="CysQ"/>
</dbReference>
<feature type="binding site" evidence="9">
    <location>
        <position position="72"/>
    </location>
    <ligand>
        <name>Mg(2+)</name>
        <dbReference type="ChEBI" id="CHEBI:18420"/>
        <label>1</label>
    </ligand>
</feature>
<keyword evidence="8 9" id="KW-0472">Membrane</keyword>
<evidence type="ECO:0000313" key="11">
    <source>
        <dbReference type="EMBL" id="AUD78498.1"/>
    </source>
</evidence>
<dbReference type="GO" id="GO:0000103">
    <property type="term" value="P:sulfate assimilation"/>
    <property type="evidence" value="ECO:0007669"/>
    <property type="project" value="TreeGrafter"/>
</dbReference>
<reference evidence="11 12" key="1">
    <citation type="submission" date="2017-12" db="EMBL/GenBank/DDBJ databases">
        <title>Kangiella profundi FT102 completed genome.</title>
        <authorList>
            <person name="Xu J."/>
            <person name="Wang J."/>
            <person name="Lu Y."/>
        </authorList>
    </citation>
    <scope>NUCLEOTIDE SEQUENCE [LARGE SCALE GENOMIC DNA]</scope>
    <source>
        <strain evidence="11 12">FT102</strain>
    </source>
</reference>
<dbReference type="HAMAP" id="MF_02095">
    <property type="entry name" value="CysQ"/>
    <property type="match status" value="1"/>
</dbReference>
<dbReference type="EMBL" id="CP025120">
    <property type="protein sequence ID" value="AUD78498.1"/>
    <property type="molecule type" value="Genomic_DNA"/>
</dbReference>
<feature type="binding site" evidence="10">
    <location>
        <position position="217"/>
    </location>
    <ligand>
        <name>Mg(2+)</name>
        <dbReference type="ChEBI" id="CHEBI:18420"/>
        <label>1</label>
        <note>catalytic</note>
    </ligand>
</feature>
<proteinExistence type="inferred from homology"/>
<evidence type="ECO:0000256" key="10">
    <source>
        <dbReference type="PIRSR" id="PIRSR600760-2"/>
    </source>
</evidence>
<dbReference type="InterPro" id="IPR000760">
    <property type="entry name" value="Inositol_monophosphatase-like"/>
</dbReference>
<evidence type="ECO:0000256" key="4">
    <source>
        <dbReference type="ARBA" id="ARBA00022519"/>
    </source>
</evidence>
<dbReference type="InterPro" id="IPR020583">
    <property type="entry name" value="Inositol_monoP_metal-BS"/>
</dbReference>
<dbReference type="FunFam" id="3.30.540.10:FF:000007">
    <property type="entry name" value="3'(2'),5'-bisphosphate nucleotidase CysQ"/>
    <property type="match status" value="1"/>
</dbReference>
<dbReference type="Proteomes" id="UP000232693">
    <property type="component" value="Chromosome"/>
</dbReference>
<protein>
    <recommendedName>
        <fullName evidence="9">3'(2'),5'-bisphosphate nucleotidase CysQ</fullName>
        <ecNumber evidence="9">3.1.3.7</ecNumber>
    </recommendedName>
    <alternativeName>
        <fullName evidence="9">3'(2'),5-bisphosphonucleoside 3'(2')-phosphohydrolase</fullName>
    </alternativeName>
    <alternativeName>
        <fullName evidence="9">3'-phosphoadenosine 5'-phosphate phosphatase</fullName>
        <shortName evidence="9">PAP phosphatase</shortName>
    </alternativeName>
</protein>
<keyword evidence="4 9" id="KW-0997">Cell inner membrane</keyword>
<dbReference type="EC" id="3.1.3.7" evidence="9"/>
<feature type="binding site" evidence="9">
    <location>
        <begin position="94"/>
        <end position="97"/>
    </location>
    <ligand>
        <name>substrate</name>
    </ligand>
</feature>
<dbReference type="PROSITE" id="PS00630">
    <property type="entry name" value="IMP_2"/>
    <property type="match status" value="1"/>
</dbReference>
<comment type="subcellular location">
    <subcellularLocation>
        <location evidence="9">Cell inner membrane</location>
        <topology evidence="9">Peripheral membrane protein</topology>
        <orientation evidence="9">Cytoplasmic side</orientation>
    </subcellularLocation>
</comment>